<proteinExistence type="predicted"/>
<organism evidence="1 2">
    <name type="scientific">Letharia columbiana</name>
    <dbReference type="NCBI Taxonomy" id="112416"/>
    <lineage>
        <taxon>Eukaryota</taxon>
        <taxon>Fungi</taxon>
        <taxon>Dikarya</taxon>
        <taxon>Ascomycota</taxon>
        <taxon>Pezizomycotina</taxon>
        <taxon>Lecanoromycetes</taxon>
        <taxon>OSLEUM clade</taxon>
        <taxon>Lecanoromycetidae</taxon>
        <taxon>Lecanorales</taxon>
        <taxon>Lecanorineae</taxon>
        <taxon>Parmeliaceae</taxon>
        <taxon>Letharia</taxon>
    </lineage>
</organism>
<dbReference type="OrthoDB" id="5422596at2759"/>
<keyword evidence="2" id="KW-1185">Reference proteome</keyword>
<dbReference type="EMBL" id="JACCJC010000008">
    <property type="protein sequence ID" value="KAF6238760.1"/>
    <property type="molecule type" value="Genomic_DNA"/>
</dbReference>
<dbReference type="AlphaFoldDB" id="A0A8H6G1P6"/>
<sequence length="160" mass="18853">MEPILSIIGDQGDASFTLFMDDHVRSARTFDDMFRFLHKKYFPRVAFGPVYLSGHKTHLFTDSLEMVGFTGGPEGLRPSAKHRQRAMHWKEPTNREELDAIIWITPFLRMFIPGRAELVIRLKKAYLKEEEVELESGNRESVRKKWVEKVHFRECNERSR</sequence>
<name>A0A8H6G1P6_9LECA</name>
<dbReference type="RefSeq" id="XP_037168059.1">
    <property type="nucleotide sequence ID" value="XM_037305194.1"/>
</dbReference>
<reference evidence="1 2" key="1">
    <citation type="journal article" date="2020" name="Genomics">
        <title>Complete, high-quality genomes from long-read metagenomic sequencing of two wolf lichen thalli reveals enigmatic genome architecture.</title>
        <authorList>
            <person name="McKenzie S.K."/>
            <person name="Walston R.F."/>
            <person name="Allen J.L."/>
        </authorList>
    </citation>
    <scope>NUCLEOTIDE SEQUENCE [LARGE SCALE GENOMIC DNA]</scope>
    <source>
        <strain evidence="1">WasteWater2</strain>
    </source>
</reference>
<protein>
    <submittedName>
        <fullName evidence="1">Uncharacterized protein</fullName>
    </submittedName>
</protein>
<dbReference type="Proteomes" id="UP000578531">
    <property type="component" value="Unassembled WGS sequence"/>
</dbReference>
<dbReference type="SUPFAM" id="SSF56672">
    <property type="entry name" value="DNA/RNA polymerases"/>
    <property type="match status" value="1"/>
</dbReference>
<dbReference type="InterPro" id="IPR043502">
    <property type="entry name" value="DNA/RNA_pol_sf"/>
</dbReference>
<evidence type="ECO:0000313" key="2">
    <source>
        <dbReference type="Proteomes" id="UP000578531"/>
    </source>
</evidence>
<comment type="caution">
    <text evidence="1">The sequence shown here is derived from an EMBL/GenBank/DDBJ whole genome shotgun (WGS) entry which is preliminary data.</text>
</comment>
<evidence type="ECO:0000313" key="1">
    <source>
        <dbReference type="EMBL" id="KAF6238760.1"/>
    </source>
</evidence>
<accession>A0A8H6G1P6</accession>
<dbReference type="GeneID" id="59284935"/>
<gene>
    <name evidence="1" type="ORF">HO173_003267</name>
</gene>